<dbReference type="GO" id="GO:0004252">
    <property type="term" value="F:serine-type endopeptidase activity"/>
    <property type="evidence" value="ECO:0007669"/>
    <property type="project" value="InterPro"/>
</dbReference>
<accession>A0A5B7WVE6</accession>
<evidence type="ECO:0000256" key="4">
    <source>
        <dbReference type="ARBA" id="ARBA00022825"/>
    </source>
</evidence>
<gene>
    <name evidence="8" type="ORF">GcLGCM259_2179</name>
</gene>
<protein>
    <submittedName>
        <fullName evidence="8">Oigopeptidase B</fullName>
    </submittedName>
</protein>
<dbReference type="InterPro" id="IPR023302">
    <property type="entry name" value="Pept_S9A_N"/>
</dbReference>
<reference evidence="8 9" key="1">
    <citation type="submission" date="2018-12" db="EMBL/GenBank/DDBJ databases">
        <title>Complete Genome Sequence of Glutamicibacter creatinolyticus strain LGCM259,isolated from an abscess of a 12-year-old mare in Italy.</title>
        <authorList>
            <person name="Santos R.G."/>
            <person name="Silva A.L."/>
            <person name="Seyffert N."/>
            <person name="Castro T.L.P."/>
            <person name="Attili A.R."/>
            <person name="Rifici C."/>
            <person name="Mazzullo G."/>
            <person name="Brenig B."/>
            <person name="Venanzi F."/>
            <person name="Azevedo V."/>
        </authorList>
    </citation>
    <scope>NUCLEOTIDE SEQUENCE [LARGE SCALE GENOMIC DNA]</scope>
    <source>
        <strain evidence="8 9">LGCM 259</strain>
    </source>
</reference>
<dbReference type="PANTHER" id="PTHR11757">
    <property type="entry name" value="PROTEASE FAMILY S9A OLIGOPEPTIDASE"/>
    <property type="match status" value="1"/>
</dbReference>
<dbReference type="InterPro" id="IPR029058">
    <property type="entry name" value="AB_hydrolase_fold"/>
</dbReference>
<proteinExistence type="inferred from homology"/>
<evidence type="ECO:0000313" key="8">
    <source>
        <dbReference type="EMBL" id="QCY47889.1"/>
    </source>
</evidence>
<dbReference type="InterPro" id="IPR002471">
    <property type="entry name" value="Pept_S9_AS"/>
</dbReference>
<dbReference type="SUPFAM" id="SSF50993">
    <property type="entry name" value="Peptidase/esterase 'gauge' domain"/>
    <property type="match status" value="1"/>
</dbReference>
<comment type="similarity">
    <text evidence="1">Belongs to the peptidase S9A family.</text>
</comment>
<dbReference type="EMBL" id="CP034412">
    <property type="protein sequence ID" value="QCY47889.1"/>
    <property type="molecule type" value="Genomic_DNA"/>
</dbReference>
<evidence type="ECO:0000259" key="7">
    <source>
        <dbReference type="Pfam" id="PF02897"/>
    </source>
</evidence>
<dbReference type="SUPFAM" id="SSF53474">
    <property type="entry name" value="alpha/beta-Hydrolases"/>
    <property type="match status" value="1"/>
</dbReference>
<sequence length="728" mass="81052">MVGLDGIMHSESKIPHPPVAAKRPTSRTHHGDTFTDDYEWLREKQNPQVIEHLQAENRYTEAISANQEQLRQEIFDEIKSRTVETDLSVPTRRRGWWYFTRSVEGQPYLIHSRVKAADTGDLEADWTPPVIDPAAELPGEQVLVDGNRLAEGESFFALGGMAINETSNLLAYCVDTTGDERFTLYLKDLQTGQLLADTIEGVFYGLAFSPDSRRVFYTVVDETWRPHQIRAHVLGTDPSKDAVIFQEDDPGMWLGFELSADREHLLISSGNSEYSETSVLDLRDPAAEVQLLVDRSLRLLHAVDLLPGERADEVLITHDHQAPNNRISLVPRDQLGAAADPGQWPDVVPHRPTVKCEGALITATHLVLSVRRDTCERVELLPLQGLGTDAQQPVLEPQFEEQLFTASPVFASLESPVARIAYTSDFTPARVYDLVLEDHRLLLRKQTPVNNYDAANYRATRHWASAADGTQIPLTVMHRVDVDLSRPQPTLIYGYGSYEMSMDPGFGIPRLSLLDRGVVFVVAHVRGGGELGRDWYLQGKKLNKKNTFTDFVDATTYLIEKGIADPQRIVALGGSAGGLLMGAVANLAPQLYAGIIAQVPFVDALTSILDPELPLSALEWEEWGNPIQDREVYEYMKSYSPYENIRPVPYPRIAAVTSLHDTRVLYVEPAKWVAKLREVGTGTKPIVLKTEMEGGHGGASGRYEGWKNRAWDYAFALDALGLNPAGNS</sequence>
<evidence type="ECO:0000259" key="6">
    <source>
        <dbReference type="Pfam" id="PF00326"/>
    </source>
</evidence>
<keyword evidence="2" id="KW-0645">Protease</keyword>
<organism evidence="8 9">
    <name type="scientific">Glutamicibacter creatinolyticus</name>
    <dbReference type="NCBI Taxonomy" id="162496"/>
    <lineage>
        <taxon>Bacteria</taxon>
        <taxon>Bacillati</taxon>
        <taxon>Actinomycetota</taxon>
        <taxon>Actinomycetes</taxon>
        <taxon>Micrococcales</taxon>
        <taxon>Micrococcaceae</taxon>
        <taxon>Glutamicibacter</taxon>
    </lineage>
</organism>
<evidence type="ECO:0000256" key="2">
    <source>
        <dbReference type="ARBA" id="ARBA00022670"/>
    </source>
</evidence>
<dbReference type="KEGG" id="gcr:GcLGCM259_2179"/>
<keyword evidence="9" id="KW-1185">Reference proteome</keyword>
<dbReference type="PRINTS" id="PR00862">
    <property type="entry name" value="PROLIGOPTASE"/>
</dbReference>
<dbReference type="InterPro" id="IPR051543">
    <property type="entry name" value="Serine_Peptidase_S9A"/>
</dbReference>
<dbReference type="InterPro" id="IPR001375">
    <property type="entry name" value="Peptidase_S9_cat"/>
</dbReference>
<dbReference type="Pfam" id="PF02897">
    <property type="entry name" value="Peptidase_S9_N"/>
    <property type="match status" value="1"/>
</dbReference>
<dbReference type="AlphaFoldDB" id="A0A5B7WVE6"/>
<dbReference type="PANTHER" id="PTHR11757:SF19">
    <property type="entry name" value="PROLYL ENDOPEPTIDASE-LIKE"/>
    <property type="match status" value="1"/>
</dbReference>
<dbReference type="Gene3D" id="2.130.10.120">
    <property type="entry name" value="Prolyl oligopeptidase, N-terminal domain"/>
    <property type="match status" value="1"/>
</dbReference>
<evidence type="ECO:0000313" key="9">
    <source>
        <dbReference type="Proteomes" id="UP000307000"/>
    </source>
</evidence>
<feature type="domain" description="Peptidase S9 prolyl oligopeptidase catalytic" evidence="6">
    <location>
        <begin position="510"/>
        <end position="721"/>
    </location>
</feature>
<dbReference type="PROSITE" id="PS00708">
    <property type="entry name" value="PRO_ENDOPEP_SER"/>
    <property type="match status" value="1"/>
</dbReference>
<evidence type="ECO:0000256" key="5">
    <source>
        <dbReference type="SAM" id="MobiDB-lite"/>
    </source>
</evidence>
<keyword evidence="3" id="KW-0378">Hydrolase</keyword>
<name>A0A5B7WVE6_9MICC</name>
<dbReference type="Gene3D" id="3.40.50.1820">
    <property type="entry name" value="alpha/beta hydrolase"/>
    <property type="match status" value="1"/>
</dbReference>
<evidence type="ECO:0000256" key="1">
    <source>
        <dbReference type="ARBA" id="ARBA00005228"/>
    </source>
</evidence>
<dbReference type="InterPro" id="IPR002470">
    <property type="entry name" value="Peptidase_S9A"/>
</dbReference>
<dbReference type="Proteomes" id="UP000307000">
    <property type="component" value="Chromosome"/>
</dbReference>
<feature type="region of interest" description="Disordered" evidence="5">
    <location>
        <begin position="1"/>
        <end position="31"/>
    </location>
</feature>
<evidence type="ECO:0000256" key="3">
    <source>
        <dbReference type="ARBA" id="ARBA00022801"/>
    </source>
</evidence>
<keyword evidence="4" id="KW-0720">Serine protease</keyword>
<dbReference type="GO" id="GO:0006508">
    <property type="term" value="P:proteolysis"/>
    <property type="evidence" value="ECO:0007669"/>
    <property type="project" value="UniProtKB-KW"/>
</dbReference>
<feature type="domain" description="Peptidase S9A N-terminal" evidence="7">
    <location>
        <begin position="18"/>
        <end position="445"/>
    </location>
</feature>
<dbReference type="Pfam" id="PF00326">
    <property type="entry name" value="Peptidase_S9"/>
    <property type="match status" value="1"/>
</dbReference>